<dbReference type="InterPro" id="IPR004358">
    <property type="entry name" value="Sig_transdc_His_kin-like_C"/>
</dbReference>
<evidence type="ECO:0000256" key="6">
    <source>
        <dbReference type="ARBA" id="ARBA00022692"/>
    </source>
</evidence>
<keyword evidence="10 11" id="KW-0472">Membrane</keyword>
<evidence type="ECO:0000256" key="7">
    <source>
        <dbReference type="ARBA" id="ARBA00022777"/>
    </source>
</evidence>
<accession>A0ABS2RIM9</accession>
<dbReference type="SMART" id="SM00388">
    <property type="entry name" value="HisKA"/>
    <property type="match status" value="1"/>
</dbReference>
<evidence type="ECO:0000256" key="11">
    <source>
        <dbReference type="SAM" id="Phobius"/>
    </source>
</evidence>
<dbReference type="GO" id="GO:0016301">
    <property type="term" value="F:kinase activity"/>
    <property type="evidence" value="ECO:0007669"/>
    <property type="project" value="UniProtKB-KW"/>
</dbReference>
<dbReference type="RefSeq" id="WP_239578895.1">
    <property type="nucleotide sequence ID" value="NZ_BAAAQP010000002.1"/>
</dbReference>
<keyword evidence="8 11" id="KW-1133">Transmembrane helix</keyword>
<dbReference type="InterPro" id="IPR036097">
    <property type="entry name" value="HisK_dim/P_sf"/>
</dbReference>
<evidence type="ECO:0000256" key="1">
    <source>
        <dbReference type="ARBA" id="ARBA00000085"/>
    </source>
</evidence>
<keyword evidence="15" id="KW-1185">Reference proteome</keyword>
<dbReference type="CDD" id="cd06225">
    <property type="entry name" value="HAMP"/>
    <property type="match status" value="1"/>
</dbReference>
<feature type="domain" description="HAMP" evidence="13">
    <location>
        <begin position="179"/>
        <end position="232"/>
    </location>
</feature>
<dbReference type="InterPro" id="IPR003660">
    <property type="entry name" value="HAMP_dom"/>
</dbReference>
<evidence type="ECO:0000259" key="13">
    <source>
        <dbReference type="PROSITE" id="PS50885"/>
    </source>
</evidence>
<dbReference type="SUPFAM" id="SSF55874">
    <property type="entry name" value="ATPase domain of HSP90 chaperone/DNA topoisomerase II/histidine kinase"/>
    <property type="match status" value="1"/>
</dbReference>
<evidence type="ECO:0000313" key="14">
    <source>
        <dbReference type="EMBL" id="MBM7798846.1"/>
    </source>
</evidence>
<sequence length="463" mass="48723">MSRLSLRARLMVVGVSGVAVALLLGGVVLYGTLAVAVLRTLDAGARATAAEIVTLAGQDRLPDPLPVSGAQLVQVVDDQQRVIASSANADRLTPLLRPAELTRALGGAALTVDGARAGLTGPLRVVAARTRTPDGPRSVLVAIPIADVTHSQQALRTGLLIIFPLLLVVLAAIAWRVIGWTLRPVEALRAGADRISGSGEGERLPVPESADEIRALALTLNSMLDRLAAGRRRQRDFVADAAHELRNPLASIQLQLEVAERLGDGGSLPTELLADVHRLSRLVDDLLLLAGADADTRPPGSAESFDLTDLLTEVVSRYSTARVPVRLQPGAPVQLLAAREEIRRAIANVVDNAVRHAGHGVLLTVETPSDAEPATALIAVTDDGPGIAPADRERVFERFTRLDEARDRDAGGTGLGLAIVRELVRRAGGTVTLQDAAPGLRVEISLPRRVPVGYRGDSVSAIS</sequence>
<organism evidence="14 15">
    <name type="scientific">Microlunatus panaciterrae</name>
    <dbReference type="NCBI Taxonomy" id="400768"/>
    <lineage>
        <taxon>Bacteria</taxon>
        <taxon>Bacillati</taxon>
        <taxon>Actinomycetota</taxon>
        <taxon>Actinomycetes</taxon>
        <taxon>Propionibacteriales</taxon>
        <taxon>Propionibacteriaceae</taxon>
        <taxon>Microlunatus</taxon>
    </lineage>
</organism>
<comment type="caution">
    <text evidence="14">The sequence shown here is derived from an EMBL/GenBank/DDBJ whole genome shotgun (WGS) entry which is preliminary data.</text>
</comment>
<dbReference type="PROSITE" id="PS50885">
    <property type="entry name" value="HAMP"/>
    <property type="match status" value="1"/>
</dbReference>
<dbReference type="SMART" id="SM00387">
    <property type="entry name" value="HATPase_c"/>
    <property type="match status" value="1"/>
</dbReference>
<feature type="transmembrane region" description="Helical" evidence="11">
    <location>
        <begin position="159"/>
        <end position="178"/>
    </location>
</feature>
<dbReference type="InterPro" id="IPR036890">
    <property type="entry name" value="HATPase_C_sf"/>
</dbReference>
<dbReference type="Pfam" id="PF00512">
    <property type="entry name" value="HisKA"/>
    <property type="match status" value="1"/>
</dbReference>
<dbReference type="Pfam" id="PF00672">
    <property type="entry name" value="HAMP"/>
    <property type="match status" value="1"/>
</dbReference>
<evidence type="ECO:0000259" key="12">
    <source>
        <dbReference type="PROSITE" id="PS50109"/>
    </source>
</evidence>
<dbReference type="Gene3D" id="6.10.340.10">
    <property type="match status" value="1"/>
</dbReference>
<keyword evidence="6 11" id="KW-0812">Transmembrane</keyword>
<dbReference type="SMART" id="SM00304">
    <property type="entry name" value="HAMP"/>
    <property type="match status" value="1"/>
</dbReference>
<keyword evidence="5" id="KW-0808">Transferase</keyword>
<dbReference type="InterPro" id="IPR003661">
    <property type="entry name" value="HisK_dim/P_dom"/>
</dbReference>
<dbReference type="SUPFAM" id="SSF158472">
    <property type="entry name" value="HAMP domain-like"/>
    <property type="match status" value="1"/>
</dbReference>
<dbReference type="InterPro" id="IPR050428">
    <property type="entry name" value="TCS_sensor_his_kinase"/>
</dbReference>
<dbReference type="Gene3D" id="3.30.565.10">
    <property type="entry name" value="Histidine kinase-like ATPase, C-terminal domain"/>
    <property type="match status" value="1"/>
</dbReference>
<feature type="transmembrane region" description="Helical" evidence="11">
    <location>
        <begin position="12"/>
        <end position="38"/>
    </location>
</feature>
<dbReference type="Proteomes" id="UP000704762">
    <property type="component" value="Unassembled WGS sequence"/>
</dbReference>
<evidence type="ECO:0000256" key="3">
    <source>
        <dbReference type="ARBA" id="ARBA00012438"/>
    </source>
</evidence>
<dbReference type="EMBL" id="JAFBCF010000001">
    <property type="protein sequence ID" value="MBM7798846.1"/>
    <property type="molecule type" value="Genomic_DNA"/>
</dbReference>
<evidence type="ECO:0000256" key="4">
    <source>
        <dbReference type="ARBA" id="ARBA00022553"/>
    </source>
</evidence>
<reference evidence="14 15" key="1">
    <citation type="submission" date="2021-01" db="EMBL/GenBank/DDBJ databases">
        <title>Sequencing the genomes of 1000 actinobacteria strains.</title>
        <authorList>
            <person name="Klenk H.-P."/>
        </authorList>
    </citation>
    <scope>NUCLEOTIDE SEQUENCE [LARGE SCALE GENOMIC DNA]</scope>
    <source>
        <strain evidence="14 15">DSM 18662</strain>
    </source>
</reference>
<dbReference type="InterPro" id="IPR003594">
    <property type="entry name" value="HATPase_dom"/>
</dbReference>
<dbReference type="Pfam" id="PF02518">
    <property type="entry name" value="HATPase_c"/>
    <property type="match status" value="1"/>
</dbReference>
<evidence type="ECO:0000313" key="15">
    <source>
        <dbReference type="Proteomes" id="UP000704762"/>
    </source>
</evidence>
<gene>
    <name evidence="14" type="ORF">JOE57_001767</name>
</gene>
<dbReference type="PROSITE" id="PS50109">
    <property type="entry name" value="HIS_KIN"/>
    <property type="match status" value="1"/>
</dbReference>
<dbReference type="CDD" id="cd00075">
    <property type="entry name" value="HATPase"/>
    <property type="match status" value="1"/>
</dbReference>
<dbReference type="InterPro" id="IPR005467">
    <property type="entry name" value="His_kinase_dom"/>
</dbReference>
<dbReference type="PANTHER" id="PTHR45436:SF5">
    <property type="entry name" value="SENSOR HISTIDINE KINASE TRCS"/>
    <property type="match status" value="1"/>
</dbReference>
<protein>
    <recommendedName>
        <fullName evidence="3">histidine kinase</fullName>
        <ecNumber evidence="3">2.7.13.3</ecNumber>
    </recommendedName>
</protein>
<feature type="domain" description="Histidine kinase" evidence="12">
    <location>
        <begin position="240"/>
        <end position="450"/>
    </location>
</feature>
<comment type="catalytic activity">
    <reaction evidence="1">
        <text>ATP + protein L-histidine = ADP + protein N-phospho-L-histidine.</text>
        <dbReference type="EC" id="2.7.13.3"/>
    </reaction>
</comment>
<evidence type="ECO:0000256" key="2">
    <source>
        <dbReference type="ARBA" id="ARBA00004236"/>
    </source>
</evidence>
<keyword evidence="4" id="KW-0597">Phosphoprotein</keyword>
<dbReference type="Gene3D" id="1.10.287.130">
    <property type="match status" value="1"/>
</dbReference>
<proteinExistence type="predicted"/>
<evidence type="ECO:0000256" key="9">
    <source>
        <dbReference type="ARBA" id="ARBA00023012"/>
    </source>
</evidence>
<evidence type="ECO:0000256" key="5">
    <source>
        <dbReference type="ARBA" id="ARBA00022679"/>
    </source>
</evidence>
<dbReference type="SUPFAM" id="SSF47384">
    <property type="entry name" value="Homodimeric domain of signal transducing histidine kinase"/>
    <property type="match status" value="1"/>
</dbReference>
<evidence type="ECO:0000256" key="10">
    <source>
        <dbReference type="ARBA" id="ARBA00023136"/>
    </source>
</evidence>
<dbReference type="CDD" id="cd00082">
    <property type="entry name" value="HisKA"/>
    <property type="match status" value="1"/>
</dbReference>
<name>A0ABS2RIM9_9ACTN</name>
<dbReference type="EC" id="2.7.13.3" evidence="3"/>
<keyword evidence="9" id="KW-0902">Two-component regulatory system</keyword>
<keyword evidence="7 14" id="KW-0418">Kinase</keyword>
<evidence type="ECO:0000256" key="8">
    <source>
        <dbReference type="ARBA" id="ARBA00022989"/>
    </source>
</evidence>
<comment type="subcellular location">
    <subcellularLocation>
        <location evidence="2">Cell membrane</location>
    </subcellularLocation>
</comment>
<dbReference type="PRINTS" id="PR00344">
    <property type="entry name" value="BCTRLSENSOR"/>
</dbReference>
<dbReference type="PANTHER" id="PTHR45436">
    <property type="entry name" value="SENSOR HISTIDINE KINASE YKOH"/>
    <property type="match status" value="1"/>
</dbReference>